<dbReference type="Proteomes" id="UP001184230">
    <property type="component" value="Unassembled WGS sequence"/>
</dbReference>
<dbReference type="InterPro" id="IPR023210">
    <property type="entry name" value="NADP_OxRdtase_dom"/>
</dbReference>
<dbReference type="PRINTS" id="PR00069">
    <property type="entry name" value="ALDKETRDTASE"/>
</dbReference>
<dbReference type="RefSeq" id="WP_309902673.1">
    <property type="nucleotide sequence ID" value="NZ_JAVDRF010000005.1"/>
</dbReference>
<dbReference type="PANTHER" id="PTHR43638:SF3">
    <property type="entry name" value="ALDEHYDE REDUCTASE"/>
    <property type="match status" value="1"/>
</dbReference>
<dbReference type="EMBL" id="JAVDRF010000005">
    <property type="protein sequence ID" value="MDR6537075.1"/>
    <property type="molecule type" value="Genomic_DNA"/>
</dbReference>
<proteinExistence type="predicted"/>
<dbReference type="InterPro" id="IPR036812">
    <property type="entry name" value="NAD(P)_OxRdtase_dom_sf"/>
</dbReference>
<gene>
    <name evidence="2" type="ORF">J2739_002848</name>
</gene>
<feature type="domain" description="NADP-dependent oxidoreductase" evidence="1">
    <location>
        <begin position="15"/>
        <end position="272"/>
    </location>
</feature>
<name>A0ABU1NGD0_9BURK</name>
<evidence type="ECO:0000313" key="2">
    <source>
        <dbReference type="EMBL" id="MDR6537075.1"/>
    </source>
</evidence>
<dbReference type="Pfam" id="PF00248">
    <property type="entry name" value="Aldo_ket_red"/>
    <property type="match status" value="1"/>
</dbReference>
<evidence type="ECO:0000313" key="3">
    <source>
        <dbReference type="Proteomes" id="UP001184230"/>
    </source>
</evidence>
<accession>A0ABU1NGD0</accession>
<keyword evidence="3" id="KW-1185">Reference proteome</keyword>
<protein>
    <submittedName>
        <fullName evidence="2">Diketogulonate reductase-like aldo/keto reductase</fullName>
    </submittedName>
</protein>
<evidence type="ECO:0000259" key="1">
    <source>
        <dbReference type="Pfam" id="PF00248"/>
    </source>
</evidence>
<dbReference type="PIRSF" id="PIRSF000097">
    <property type="entry name" value="AKR"/>
    <property type="match status" value="1"/>
</dbReference>
<dbReference type="SUPFAM" id="SSF51430">
    <property type="entry name" value="NAD(P)-linked oxidoreductase"/>
    <property type="match status" value="1"/>
</dbReference>
<sequence>MRTLELSANGAIPVLGLGTWRMGEAPASRKAEVAAVRAAIAMGYRLIDTAEMYGEGGAEEVVGQSIAEALRTGDVKREELFVVSKVYPHNASREGTPAACARSLARLGLDRIDLYLLHWRGEHPLAETCEAMRLLVADGRIGHWGVSNFDTDDMEELAVVCGDALDCAANQVYYAVNERGPEVSLLPWQRERGMPLMAYSPIDQGALARDAALKKMAQRLGVTAAQLALAWVVAQPGVVAIPKAVREAHLRDNLAAAALRLSAEDLAEIDRLHPPPRRKKPLAMI</sequence>
<reference evidence="2 3" key="1">
    <citation type="submission" date="2023-07" db="EMBL/GenBank/DDBJ databases">
        <title>Sorghum-associated microbial communities from plants grown in Nebraska, USA.</title>
        <authorList>
            <person name="Schachtman D."/>
        </authorList>
    </citation>
    <scope>NUCLEOTIDE SEQUENCE [LARGE SCALE GENOMIC DNA]</scope>
    <source>
        <strain evidence="2 3">DS1781</strain>
    </source>
</reference>
<dbReference type="PANTHER" id="PTHR43638">
    <property type="entry name" value="OXIDOREDUCTASE, ALDO/KETO REDUCTASE FAMILY PROTEIN"/>
    <property type="match status" value="1"/>
</dbReference>
<organism evidence="2 3">
    <name type="scientific">Variovorax soli</name>
    <dbReference type="NCBI Taxonomy" id="376815"/>
    <lineage>
        <taxon>Bacteria</taxon>
        <taxon>Pseudomonadati</taxon>
        <taxon>Pseudomonadota</taxon>
        <taxon>Betaproteobacteria</taxon>
        <taxon>Burkholderiales</taxon>
        <taxon>Comamonadaceae</taxon>
        <taxon>Variovorax</taxon>
    </lineage>
</organism>
<dbReference type="Gene3D" id="3.20.20.100">
    <property type="entry name" value="NADP-dependent oxidoreductase domain"/>
    <property type="match status" value="1"/>
</dbReference>
<dbReference type="InterPro" id="IPR020471">
    <property type="entry name" value="AKR"/>
</dbReference>
<comment type="caution">
    <text evidence="2">The sequence shown here is derived from an EMBL/GenBank/DDBJ whole genome shotgun (WGS) entry which is preliminary data.</text>
</comment>